<evidence type="ECO:0000313" key="6">
    <source>
        <dbReference type="RefSeq" id="XP_006822284.1"/>
    </source>
</evidence>
<proteinExistence type="predicted"/>
<name>A0ABM0MQJ3_SACKO</name>
<dbReference type="InterPro" id="IPR039877">
    <property type="entry name" value="TMEM131-like"/>
</dbReference>
<dbReference type="Pfam" id="PF24501">
    <property type="entry name" value="Ig_TMEM131L_5"/>
    <property type="match status" value="1"/>
</dbReference>
<keyword evidence="1" id="KW-0812">Transmembrane</keyword>
<dbReference type="InterPro" id="IPR055436">
    <property type="entry name" value="Ig_TMEM131L_4"/>
</dbReference>
<feature type="domain" description="TMEM131L fourth Ig-like" evidence="3">
    <location>
        <begin position="16"/>
        <end position="150"/>
    </location>
</feature>
<evidence type="ECO:0000259" key="3">
    <source>
        <dbReference type="Pfam" id="PF24499"/>
    </source>
</evidence>
<gene>
    <name evidence="6" type="primary">LOC102808730</name>
</gene>
<dbReference type="InterPro" id="IPR055437">
    <property type="entry name" value="TMEM131L_Ig_5"/>
</dbReference>
<sequence length="341" mass="38266">MIRVLLLSGIAAIFITIEEVKIFNPSDVSLLVQLLPIANYPNPQSMLELLIDREKFDPDGIEVDDLDVFFLKDLKNKSSCGTVIKHSTFIETTYGVKPNTSTVSLILKPRSNITVILGFAPVDETLRTSLILIRNNLTIIDFLLVEGQGARGEFRVSNKKPGANSTLLFELKASHLADCDRSSSKARSPPNFTVKRTFTTKNVGQLPIHIRTFEVNGYECEGYGFKVLNCKPYILKPNQTYKVDIAFTPDFTLSRITRHLKFITEKGPNMEFMLIATVPPHLLPMCSTALPRPPWEHLLYAATICLMITLFMGVIMVSYLEALRFIEPSSLKKKLPTGSRN</sequence>
<dbReference type="Proteomes" id="UP000694865">
    <property type="component" value="Unplaced"/>
</dbReference>
<dbReference type="PANTHER" id="PTHR22050">
    <property type="entry name" value="RW1 PROTEIN HOMOLOG"/>
    <property type="match status" value="1"/>
</dbReference>
<feature type="domain" description="TMEM131L fifth Ig-like" evidence="4">
    <location>
        <begin position="202"/>
        <end position="266"/>
    </location>
</feature>
<dbReference type="Pfam" id="PF24499">
    <property type="entry name" value="Ig_TMEM131L_4"/>
    <property type="match status" value="1"/>
</dbReference>
<feature type="chain" id="PRO_5046135688" evidence="2">
    <location>
        <begin position="23"/>
        <end position="341"/>
    </location>
</feature>
<protein>
    <submittedName>
        <fullName evidence="6">Transmembrane protein 131-like</fullName>
    </submittedName>
</protein>
<feature type="signal peptide" evidence="2">
    <location>
        <begin position="1"/>
        <end position="22"/>
    </location>
</feature>
<feature type="transmembrane region" description="Helical" evidence="1">
    <location>
        <begin position="298"/>
        <end position="320"/>
    </location>
</feature>
<dbReference type="GeneID" id="102808730"/>
<keyword evidence="1" id="KW-0472">Membrane</keyword>
<evidence type="ECO:0000256" key="2">
    <source>
        <dbReference type="SAM" id="SignalP"/>
    </source>
</evidence>
<dbReference type="RefSeq" id="XP_006822284.1">
    <property type="nucleotide sequence ID" value="XM_006822221.1"/>
</dbReference>
<evidence type="ECO:0000259" key="4">
    <source>
        <dbReference type="Pfam" id="PF24501"/>
    </source>
</evidence>
<keyword evidence="5" id="KW-1185">Reference proteome</keyword>
<evidence type="ECO:0000256" key="1">
    <source>
        <dbReference type="SAM" id="Phobius"/>
    </source>
</evidence>
<reference evidence="6" key="1">
    <citation type="submission" date="2025-08" db="UniProtKB">
        <authorList>
            <consortium name="RefSeq"/>
        </authorList>
    </citation>
    <scope>IDENTIFICATION</scope>
    <source>
        <tissue evidence="6">Testes</tissue>
    </source>
</reference>
<evidence type="ECO:0000313" key="5">
    <source>
        <dbReference type="Proteomes" id="UP000694865"/>
    </source>
</evidence>
<dbReference type="PANTHER" id="PTHR22050:SF0">
    <property type="entry name" value="TRANSMEMBRANE PROTEIN 131 HOMOLOG"/>
    <property type="match status" value="1"/>
</dbReference>
<organism evidence="5 6">
    <name type="scientific">Saccoglossus kowalevskii</name>
    <name type="common">Acorn worm</name>
    <dbReference type="NCBI Taxonomy" id="10224"/>
    <lineage>
        <taxon>Eukaryota</taxon>
        <taxon>Metazoa</taxon>
        <taxon>Hemichordata</taxon>
        <taxon>Enteropneusta</taxon>
        <taxon>Harrimaniidae</taxon>
        <taxon>Saccoglossus</taxon>
    </lineage>
</organism>
<accession>A0ABM0MQJ3</accession>
<keyword evidence="1" id="KW-1133">Transmembrane helix</keyword>
<keyword evidence="2" id="KW-0732">Signal</keyword>